<keyword evidence="2" id="KW-1185">Reference proteome</keyword>
<accession>A0ACC3CJN3</accession>
<dbReference type="Proteomes" id="UP000798662">
    <property type="component" value="Chromosome 3"/>
</dbReference>
<sequence>MASDGVAHPGSSTPASSAAWLSPGSATLPLAQGALRCPPPPRSPAALSVGPPTGELSPLGSSASAPPPFPAALIEADEVSVARRRRTGRGGIDFGGVRPLPAPKPTIMKMNIFKVDCLGLGPTDRRRMRPWVAFAIDKIMERTSPFCSQQREAVRRSAGHRGPRATSGAVRV</sequence>
<protein>
    <submittedName>
        <fullName evidence="1">Uncharacterized protein</fullName>
    </submittedName>
</protein>
<evidence type="ECO:0000313" key="1">
    <source>
        <dbReference type="EMBL" id="KAK1870103.1"/>
    </source>
</evidence>
<organism evidence="1 2">
    <name type="scientific">Pyropia yezoensis</name>
    <name type="common">Susabi-nori</name>
    <name type="synonym">Porphyra yezoensis</name>
    <dbReference type="NCBI Taxonomy" id="2788"/>
    <lineage>
        <taxon>Eukaryota</taxon>
        <taxon>Rhodophyta</taxon>
        <taxon>Bangiophyceae</taxon>
        <taxon>Bangiales</taxon>
        <taxon>Bangiaceae</taxon>
        <taxon>Pyropia</taxon>
    </lineage>
</organism>
<dbReference type="EMBL" id="CM020620">
    <property type="protein sequence ID" value="KAK1870103.1"/>
    <property type="molecule type" value="Genomic_DNA"/>
</dbReference>
<reference evidence="1" key="1">
    <citation type="submission" date="2019-11" db="EMBL/GenBank/DDBJ databases">
        <title>Nori genome reveals adaptations in red seaweeds to the harsh intertidal environment.</title>
        <authorList>
            <person name="Wang D."/>
            <person name="Mao Y."/>
        </authorList>
    </citation>
    <scope>NUCLEOTIDE SEQUENCE</scope>
    <source>
        <tissue evidence="1">Gametophyte</tissue>
    </source>
</reference>
<proteinExistence type="predicted"/>
<comment type="caution">
    <text evidence="1">The sequence shown here is derived from an EMBL/GenBank/DDBJ whole genome shotgun (WGS) entry which is preliminary data.</text>
</comment>
<name>A0ACC3CJN3_PYRYE</name>
<gene>
    <name evidence="1" type="ORF">I4F81_012565</name>
</gene>
<evidence type="ECO:0000313" key="2">
    <source>
        <dbReference type="Proteomes" id="UP000798662"/>
    </source>
</evidence>